<organism evidence="5 6">
    <name type="scientific">Talaromyces atroroseus</name>
    <dbReference type="NCBI Taxonomy" id="1441469"/>
    <lineage>
        <taxon>Eukaryota</taxon>
        <taxon>Fungi</taxon>
        <taxon>Dikarya</taxon>
        <taxon>Ascomycota</taxon>
        <taxon>Pezizomycotina</taxon>
        <taxon>Eurotiomycetes</taxon>
        <taxon>Eurotiomycetidae</taxon>
        <taxon>Eurotiales</taxon>
        <taxon>Trichocomaceae</taxon>
        <taxon>Talaromyces</taxon>
        <taxon>Talaromyces sect. Trachyspermi</taxon>
    </lineage>
</organism>
<keyword evidence="6" id="KW-1185">Reference proteome</keyword>
<dbReference type="SUPFAM" id="SSF51569">
    <property type="entry name" value="Aldolase"/>
    <property type="match status" value="1"/>
</dbReference>
<proteinExistence type="inferred from homology"/>
<evidence type="ECO:0008006" key="7">
    <source>
        <dbReference type="Google" id="ProtNLM"/>
    </source>
</evidence>
<dbReference type="SMART" id="SM01130">
    <property type="entry name" value="DHDPS"/>
    <property type="match status" value="1"/>
</dbReference>
<comment type="similarity">
    <text evidence="2">Belongs to the DapA family.</text>
</comment>
<comment type="caution">
    <text evidence="5">The sequence shown here is derived from an EMBL/GenBank/DDBJ whole genome shotgun (WGS) entry which is preliminary data.</text>
</comment>
<feature type="active site" description="Proton donor/acceptor" evidence="3">
    <location>
        <position position="144"/>
    </location>
</feature>
<dbReference type="GO" id="GO:0008840">
    <property type="term" value="F:4-hydroxy-tetrahydrodipicolinate synthase activity"/>
    <property type="evidence" value="ECO:0007669"/>
    <property type="project" value="TreeGrafter"/>
</dbReference>
<evidence type="ECO:0000256" key="3">
    <source>
        <dbReference type="PIRSR" id="PIRSR001365-1"/>
    </source>
</evidence>
<dbReference type="EMBL" id="LFMY01000009">
    <property type="protein sequence ID" value="OKL58665.1"/>
    <property type="molecule type" value="Genomic_DNA"/>
</dbReference>
<keyword evidence="1 2" id="KW-0456">Lyase</keyword>
<feature type="active site" description="Schiff-base intermediate with substrate" evidence="3">
    <location>
        <position position="175"/>
    </location>
</feature>
<dbReference type="Proteomes" id="UP000214365">
    <property type="component" value="Unassembled WGS sequence"/>
</dbReference>
<dbReference type="AlphaFoldDB" id="A0A225AW53"/>
<dbReference type="PIRSF" id="PIRSF001365">
    <property type="entry name" value="DHDPS"/>
    <property type="match status" value="1"/>
</dbReference>
<dbReference type="OrthoDB" id="191315at2759"/>
<gene>
    <name evidence="5" type="ORF">UA08_06343</name>
</gene>
<dbReference type="Gene3D" id="3.20.20.70">
    <property type="entry name" value="Aldolase class I"/>
    <property type="match status" value="1"/>
</dbReference>
<dbReference type="RefSeq" id="XP_020118786.1">
    <property type="nucleotide sequence ID" value="XM_020268656.1"/>
</dbReference>
<evidence type="ECO:0000256" key="4">
    <source>
        <dbReference type="PIRSR" id="PIRSR001365-2"/>
    </source>
</evidence>
<dbReference type="PANTHER" id="PTHR12128">
    <property type="entry name" value="DIHYDRODIPICOLINATE SYNTHASE"/>
    <property type="match status" value="1"/>
</dbReference>
<dbReference type="InterPro" id="IPR002220">
    <property type="entry name" value="DapA-like"/>
</dbReference>
<protein>
    <recommendedName>
        <fullName evidence="7">4-hydroxy-2-oxoglutarate aldolase, mitochondrial</fullName>
    </recommendedName>
</protein>
<dbReference type="STRING" id="1441469.A0A225AW53"/>
<accession>A0A225AW53</accession>
<feature type="binding site" evidence="4">
    <location>
        <position position="219"/>
    </location>
    <ligand>
        <name>pyruvate</name>
        <dbReference type="ChEBI" id="CHEBI:15361"/>
    </ligand>
</feature>
<dbReference type="Pfam" id="PF00701">
    <property type="entry name" value="DHDPS"/>
    <property type="match status" value="1"/>
</dbReference>
<dbReference type="InterPro" id="IPR013785">
    <property type="entry name" value="Aldolase_TIM"/>
</dbReference>
<reference evidence="5 6" key="1">
    <citation type="submission" date="2015-06" db="EMBL/GenBank/DDBJ databases">
        <title>Talaromyces atroroseus IBT 11181 draft genome.</title>
        <authorList>
            <person name="Rasmussen K.B."/>
            <person name="Rasmussen S."/>
            <person name="Petersen B."/>
            <person name="Sicheritz-Ponten T."/>
            <person name="Mortensen U.H."/>
            <person name="Thrane U."/>
        </authorList>
    </citation>
    <scope>NUCLEOTIDE SEQUENCE [LARGE SCALE GENOMIC DNA]</scope>
    <source>
        <strain evidence="5 6">IBT 11181</strain>
    </source>
</reference>
<sequence>MAPPVPPRGVYAPVVAFFHEDETLDLEALKAHVTRLAKSGVAGLVIQGSNGEAPHLLHSERQAVIATALETLKQYGKPGSVIIAGCGAQSTRETLQLCREAQEAGAHYALVLSPSYWVGAMQQPTIKKFFNDVAAESPIPVLIYNFPGVTSGIDIDSDMIADLAATNPGKIVGCKLTCGNLGKLHRVAHDKRIVGPFAAFAGKSDFFLHGLVGGSNGVIAAAANLVPKVHVKLLELYDQGKLAEAQELQTYLSEADWVLVRLGVSGLKGALDKYYGYGGGRSRRPLGSVQASAFDGEKGDVLKRIVEYENSL</sequence>
<evidence type="ECO:0000313" key="6">
    <source>
        <dbReference type="Proteomes" id="UP000214365"/>
    </source>
</evidence>
<dbReference type="PANTHER" id="PTHR12128:SF66">
    <property type="entry name" value="4-HYDROXY-2-OXOGLUTARATE ALDOLASE, MITOCHONDRIAL"/>
    <property type="match status" value="1"/>
</dbReference>
<dbReference type="GeneID" id="31006099"/>
<evidence type="ECO:0000313" key="5">
    <source>
        <dbReference type="EMBL" id="OKL58665.1"/>
    </source>
</evidence>
<evidence type="ECO:0000256" key="2">
    <source>
        <dbReference type="PIRNR" id="PIRNR001365"/>
    </source>
</evidence>
<evidence type="ECO:0000256" key="1">
    <source>
        <dbReference type="ARBA" id="ARBA00023239"/>
    </source>
</evidence>
<name>A0A225AW53_TALAT</name>
<dbReference type="PRINTS" id="PR00146">
    <property type="entry name" value="DHPICSNTHASE"/>
</dbReference>
<dbReference type="CDD" id="cd00408">
    <property type="entry name" value="DHDPS-like"/>
    <property type="match status" value="1"/>
</dbReference>